<keyword evidence="2" id="KW-1133">Transmembrane helix</keyword>
<feature type="transmembrane region" description="Helical" evidence="2">
    <location>
        <begin position="58"/>
        <end position="79"/>
    </location>
</feature>
<feature type="transmembrane region" description="Helical" evidence="2">
    <location>
        <begin position="364"/>
        <end position="384"/>
    </location>
</feature>
<feature type="region of interest" description="Disordered" evidence="1">
    <location>
        <begin position="227"/>
        <end position="258"/>
    </location>
</feature>
<dbReference type="AlphaFoldDB" id="A0A3P7ME30"/>
<feature type="transmembrane region" description="Helical" evidence="2">
    <location>
        <begin position="30"/>
        <end position="52"/>
    </location>
</feature>
<sequence>MSWASSNLWFTIREQMYFPCPCGYFQLSSYLYCLSNLFMLSARLLALSAFAASVGPMPLVYVLLANACIAGLTELYICWDNAERSKPSKANVITRIVECLCLVFDVPFSITFMMDHVRISCYCLWTVETLFLDVFAYFWSRSQQTSTAANKISNRLQSSASLQTALLVVTIVFTAEGIVLRYLHYRKELNNLKILNLNSIFPDIQFKMEEKRLPVAVPQLASVQKRRCGSQNNSLQEGNKYLSHPELPQQPSRPAQTQLRANAISSRRNPLHEPADKMAEVQYPRKLFIINGYSGAYFEKCRRGAKRRKPTGQPEPTRWRATPYTAGVSGEFARLVSEFEIGVARRPEATIHRQLMRPMNSVPVSENLLSFTASTVFVVMPIMFAKPANRFSREGTSLNSPCDGRTSFPW</sequence>
<keyword evidence="2" id="KW-0472">Membrane</keyword>
<proteinExistence type="predicted"/>
<evidence type="ECO:0000313" key="3">
    <source>
        <dbReference type="EMBL" id="VDN27705.1"/>
    </source>
</evidence>
<accession>A0A3P7ME30</accession>
<organism evidence="3 4">
    <name type="scientific">Dibothriocephalus latus</name>
    <name type="common">Fish tapeworm</name>
    <name type="synonym">Diphyllobothrium latum</name>
    <dbReference type="NCBI Taxonomy" id="60516"/>
    <lineage>
        <taxon>Eukaryota</taxon>
        <taxon>Metazoa</taxon>
        <taxon>Spiralia</taxon>
        <taxon>Lophotrochozoa</taxon>
        <taxon>Platyhelminthes</taxon>
        <taxon>Cestoda</taxon>
        <taxon>Eucestoda</taxon>
        <taxon>Diphyllobothriidea</taxon>
        <taxon>Diphyllobothriidae</taxon>
        <taxon>Dibothriocephalus</taxon>
    </lineage>
</organism>
<keyword evidence="2" id="KW-0812">Transmembrane</keyword>
<name>A0A3P7ME30_DIBLA</name>
<dbReference type="Proteomes" id="UP000281553">
    <property type="component" value="Unassembled WGS sequence"/>
</dbReference>
<feature type="transmembrane region" description="Helical" evidence="2">
    <location>
        <begin position="160"/>
        <end position="183"/>
    </location>
</feature>
<reference evidence="3 4" key="1">
    <citation type="submission" date="2018-11" db="EMBL/GenBank/DDBJ databases">
        <authorList>
            <consortium name="Pathogen Informatics"/>
        </authorList>
    </citation>
    <scope>NUCLEOTIDE SEQUENCE [LARGE SCALE GENOMIC DNA]</scope>
</reference>
<evidence type="ECO:0000313" key="4">
    <source>
        <dbReference type="Proteomes" id="UP000281553"/>
    </source>
</evidence>
<protein>
    <recommendedName>
        <fullName evidence="5">XK-related protein</fullName>
    </recommendedName>
</protein>
<evidence type="ECO:0000256" key="1">
    <source>
        <dbReference type="SAM" id="MobiDB-lite"/>
    </source>
</evidence>
<gene>
    <name evidence="3" type="ORF">DILT_LOCUS15057</name>
</gene>
<evidence type="ECO:0008006" key="5">
    <source>
        <dbReference type="Google" id="ProtNLM"/>
    </source>
</evidence>
<feature type="compositionally biased region" description="Polar residues" evidence="1">
    <location>
        <begin position="249"/>
        <end position="258"/>
    </location>
</feature>
<dbReference type="EMBL" id="UYRU01077089">
    <property type="protein sequence ID" value="VDN27705.1"/>
    <property type="molecule type" value="Genomic_DNA"/>
</dbReference>
<evidence type="ECO:0000256" key="2">
    <source>
        <dbReference type="SAM" id="Phobius"/>
    </source>
</evidence>
<keyword evidence="4" id="KW-1185">Reference proteome</keyword>